<dbReference type="EMBL" id="WSEM01000030">
    <property type="protein sequence ID" value="MVQ38595.1"/>
    <property type="molecule type" value="Genomic_DNA"/>
</dbReference>
<dbReference type="Proteomes" id="UP000467637">
    <property type="component" value="Unassembled WGS sequence"/>
</dbReference>
<keyword evidence="3" id="KW-1185">Reference proteome</keyword>
<proteinExistence type="predicted"/>
<feature type="transmembrane region" description="Helical" evidence="1">
    <location>
        <begin position="120"/>
        <end position="138"/>
    </location>
</feature>
<evidence type="ECO:0000313" key="2">
    <source>
        <dbReference type="EMBL" id="MVQ38595.1"/>
    </source>
</evidence>
<name>A0ABW9UL37_9BACL</name>
<dbReference type="NCBIfam" id="NF041644">
    <property type="entry name" value="CBO0543_fam"/>
    <property type="match status" value="1"/>
</dbReference>
<keyword evidence="1" id="KW-1133">Transmembrane helix</keyword>
<dbReference type="InterPro" id="IPR048147">
    <property type="entry name" value="CBO0543-like"/>
</dbReference>
<evidence type="ECO:0000256" key="1">
    <source>
        <dbReference type="SAM" id="Phobius"/>
    </source>
</evidence>
<feature type="transmembrane region" description="Helical" evidence="1">
    <location>
        <begin position="64"/>
        <end position="84"/>
    </location>
</feature>
<reference evidence="2 3" key="1">
    <citation type="submission" date="2019-12" db="EMBL/GenBank/DDBJ databases">
        <authorList>
            <person name="Huq M.A."/>
        </authorList>
    </citation>
    <scope>NUCLEOTIDE SEQUENCE [LARGE SCALE GENOMIC DNA]</scope>
    <source>
        <strain evidence="2 3">MAH-34</strain>
    </source>
</reference>
<feature type="transmembrane region" description="Helical" evidence="1">
    <location>
        <begin position="144"/>
        <end position="162"/>
    </location>
</feature>
<feature type="transmembrane region" description="Helical" evidence="1">
    <location>
        <begin position="28"/>
        <end position="43"/>
    </location>
</feature>
<dbReference type="RefSeq" id="WP_157324073.1">
    <property type="nucleotide sequence ID" value="NZ_WSEM01000030.1"/>
</dbReference>
<feature type="transmembrane region" description="Helical" evidence="1">
    <location>
        <begin position="90"/>
        <end position="108"/>
    </location>
</feature>
<gene>
    <name evidence="2" type="ORF">GON05_28820</name>
</gene>
<accession>A0ABW9UL37</accession>
<protein>
    <submittedName>
        <fullName evidence="2">Uncharacterized protein</fullName>
    </submittedName>
</protein>
<comment type="caution">
    <text evidence="2">The sequence shown here is derived from an EMBL/GenBank/DDBJ whole genome shotgun (WGS) entry which is preliminary data.</text>
</comment>
<sequence length="168" mass="20111">MILITNLLFVIAAIVSRAYKQWNKYYDVMLFVSFCNLLYNFLCHDHMIWSFHPDLLLNHKTADLVNTFLLLPSTTLLYLAFFPAAKRTQVIYYFLWVIGFSALEYLWYAYGRITYQHGWHFIWSIAFYFFMFLAIRLLHSHRAAGLLLSVVTATFLIIYFHIPIWKQE</sequence>
<evidence type="ECO:0000313" key="3">
    <source>
        <dbReference type="Proteomes" id="UP000467637"/>
    </source>
</evidence>
<keyword evidence="1" id="KW-0812">Transmembrane</keyword>
<keyword evidence="1" id="KW-0472">Membrane</keyword>
<organism evidence="2 3">
    <name type="scientific">Paenibacillus anseongense</name>
    <dbReference type="NCBI Taxonomy" id="2682845"/>
    <lineage>
        <taxon>Bacteria</taxon>
        <taxon>Bacillati</taxon>
        <taxon>Bacillota</taxon>
        <taxon>Bacilli</taxon>
        <taxon>Bacillales</taxon>
        <taxon>Paenibacillaceae</taxon>
        <taxon>Paenibacillus</taxon>
    </lineage>
</organism>